<dbReference type="PANTHER" id="PTHR33269">
    <property type="entry name" value="NADH-UBIQUINONE OXIDOREDUCTASE CHAIN 6"/>
    <property type="match status" value="1"/>
</dbReference>
<feature type="transmembrane region" description="Helical" evidence="2">
    <location>
        <begin position="167"/>
        <end position="189"/>
    </location>
</feature>
<organism evidence="4 5">
    <name type="scientific">Paludisphaera mucosa</name>
    <dbReference type="NCBI Taxonomy" id="3030827"/>
    <lineage>
        <taxon>Bacteria</taxon>
        <taxon>Pseudomonadati</taxon>
        <taxon>Planctomycetota</taxon>
        <taxon>Planctomycetia</taxon>
        <taxon>Isosphaerales</taxon>
        <taxon>Isosphaeraceae</taxon>
        <taxon>Paludisphaera</taxon>
    </lineage>
</organism>
<evidence type="ECO:0000256" key="2">
    <source>
        <dbReference type="RuleBase" id="RU004429"/>
    </source>
</evidence>
<proteinExistence type="inferred from homology"/>
<keyword evidence="2" id="KW-0520">NAD</keyword>
<comment type="function">
    <text evidence="2">NDH-1 shuttles electrons from NADH, via FMN and iron-sulfur (Fe-S) centers, to quinones in the respiratory chain. Couples the redox reaction to proton translocation (for every two electrons transferred, four hydrogen ions are translocated across the cytoplasmic membrane), and thus conserves the redox energy in a proton gradient.</text>
</comment>
<name>A0ABT6F780_9BACT</name>
<comment type="catalytic activity">
    <reaction evidence="2">
        <text>a quinone + NADH + 5 H(+)(in) = a quinol + NAD(+) + 4 H(+)(out)</text>
        <dbReference type="Rhea" id="RHEA:57888"/>
        <dbReference type="ChEBI" id="CHEBI:15378"/>
        <dbReference type="ChEBI" id="CHEBI:24646"/>
        <dbReference type="ChEBI" id="CHEBI:57540"/>
        <dbReference type="ChEBI" id="CHEBI:57945"/>
        <dbReference type="ChEBI" id="CHEBI:132124"/>
    </reaction>
</comment>
<feature type="region of interest" description="Disordered" evidence="3">
    <location>
        <begin position="192"/>
        <end position="218"/>
    </location>
</feature>
<dbReference type="RefSeq" id="WP_277859743.1">
    <property type="nucleotide sequence ID" value="NZ_JARRAG010000001.1"/>
</dbReference>
<feature type="compositionally biased region" description="Acidic residues" evidence="3">
    <location>
        <begin position="200"/>
        <end position="210"/>
    </location>
</feature>
<comment type="subcellular location">
    <subcellularLocation>
        <location evidence="2">Cell membrane</location>
        <topology evidence="2">Multi-pass membrane protein</topology>
    </subcellularLocation>
</comment>
<dbReference type="InterPro" id="IPR001457">
    <property type="entry name" value="NADH_UbQ/plastoQ_OxRdtase_su6"/>
</dbReference>
<gene>
    <name evidence="4" type="ORF">PZE19_06415</name>
</gene>
<protein>
    <recommendedName>
        <fullName evidence="2">NADH-quinone oxidoreductase subunit J</fullName>
        <ecNumber evidence="2">7.1.1.-</ecNumber>
    </recommendedName>
</protein>
<dbReference type="InterPro" id="IPR042106">
    <property type="entry name" value="Nuo/plastoQ_OxRdtase_6_NuoJ"/>
</dbReference>
<dbReference type="EMBL" id="JARRAG010000001">
    <property type="protein sequence ID" value="MDG3003392.1"/>
    <property type="molecule type" value="Genomic_DNA"/>
</dbReference>
<reference evidence="4 5" key="1">
    <citation type="submission" date="2023-03" db="EMBL/GenBank/DDBJ databases">
        <title>Paludisphaera mucosa sp. nov. a novel planctomycete from northern fen.</title>
        <authorList>
            <person name="Ivanova A."/>
        </authorList>
    </citation>
    <scope>NUCLEOTIDE SEQUENCE [LARGE SCALE GENOMIC DNA]</scope>
    <source>
        <strain evidence="4 5">Pla2</strain>
    </source>
</reference>
<dbReference type="Gene3D" id="1.20.120.1200">
    <property type="entry name" value="NADH-ubiquinone/plastoquinone oxidoreductase chain 6, subunit NuoJ"/>
    <property type="match status" value="1"/>
</dbReference>
<sequence>MGVAVVARILFLAIAALGLLAALGTVLSRNLVHAAIHLVGFFLCVAGLFVMLEAEFLAAVQVLVYVGAVAILLMFGIMLTRNTRGDDASSLSGPWRTPGLLAGLCVFAVLVFGINNAVSPAGKGLWVETTTRPALVPRDDEPAWESERRRAIDDMARVVGVEFMTRYAMAFELAGLLLTAALVGAVALAHRDEHPSASGSEDDSREETVEEPVGSAPS</sequence>
<evidence type="ECO:0000256" key="1">
    <source>
        <dbReference type="ARBA" id="ARBA00005698"/>
    </source>
</evidence>
<keyword evidence="2" id="KW-1003">Cell membrane</keyword>
<keyword evidence="5" id="KW-1185">Reference proteome</keyword>
<dbReference type="EC" id="7.1.1.-" evidence="2"/>
<feature type="transmembrane region" description="Helical" evidence="2">
    <location>
        <begin position="34"/>
        <end position="52"/>
    </location>
</feature>
<dbReference type="Proteomes" id="UP001216907">
    <property type="component" value="Unassembled WGS sequence"/>
</dbReference>
<comment type="caution">
    <text evidence="4">The sequence shown here is derived from an EMBL/GenBank/DDBJ whole genome shotgun (WGS) entry which is preliminary data.</text>
</comment>
<evidence type="ECO:0000313" key="4">
    <source>
        <dbReference type="EMBL" id="MDG3003392.1"/>
    </source>
</evidence>
<comment type="similarity">
    <text evidence="1 2">Belongs to the complex I subunit 6 family.</text>
</comment>
<keyword evidence="2" id="KW-1133">Transmembrane helix</keyword>
<feature type="transmembrane region" description="Helical" evidence="2">
    <location>
        <begin position="100"/>
        <end position="118"/>
    </location>
</feature>
<evidence type="ECO:0000256" key="3">
    <source>
        <dbReference type="SAM" id="MobiDB-lite"/>
    </source>
</evidence>
<accession>A0ABT6F780</accession>
<feature type="transmembrane region" description="Helical" evidence="2">
    <location>
        <begin position="58"/>
        <end position="79"/>
    </location>
</feature>
<dbReference type="Pfam" id="PF00499">
    <property type="entry name" value="Oxidored_q3"/>
    <property type="match status" value="1"/>
</dbReference>
<feature type="transmembrane region" description="Helical" evidence="2">
    <location>
        <begin position="6"/>
        <end position="27"/>
    </location>
</feature>
<evidence type="ECO:0000313" key="5">
    <source>
        <dbReference type="Proteomes" id="UP001216907"/>
    </source>
</evidence>
<keyword evidence="2" id="KW-0874">Quinone</keyword>
<keyword evidence="2" id="KW-0812">Transmembrane</keyword>
<dbReference type="PANTHER" id="PTHR33269:SF17">
    <property type="entry name" value="NADH-UBIQUINONE OXIDOREDUCTASE CHAIN 6"/>
    <property type="match status" value="1"/>
</dbReference>
<keyword evidence="2" id="KW-0472">Membrane</keyword>